<feature type="coiled-coil region" evidence="1">
    <location>
        <begin position="36"/>
        <end position="63"/>
    </location>
</feature>
<reference evidence="2" key="2">
    <citation type="journal article" date="2021" name="PeerJ">
        <title>Extensive microbial diversity within the chicken gut microbiome revealed by metagenomics and culture.</title>
        <authorList>
            <person name="Gilroy R."/>
            <person name="Ravi A."/>
            <person name="Getino M."/>
            <person name="Pursley I."/>
            <person name="Horton D.L."/>
            <person name="Alikhan N.F."/>
            <person name="Baker D."/>
            <person name="Gharbi K."/>
            <person name="Hall N."/>
            <person name="Watson M."/>
            <person name="Adriaenssens E.M."/>
            <person name="Foster-Nyarko E."/>
            <person name="Jarju S."/>
            <person name="Secka A."/>
            <person name="Antonio M."/>
            <person name="Oren A."/>
            <person name="Chaudhuri R.R."/>
            <person name="La Ragione R."/>
            <person name="Hildebrand F."/>
            <person name="Pallen M.J."/>
        </authorList>
    </citation>
    <scope>NUCLEOTIDE SEQUENCE</scope>
    <source>
        <strain evidence="2">ChiGjej1B1-19959</strain>
    </source>
</reference>
<keyword evidence="1" id="KW-0175">Coiled coil</keyword>
<protein>
    <recommendedName>
        <fullName evidence="4">TFIIB-type domain-containing protein</fullName>
    </recommendedName>
</protein>
<evidence type="ECO:0000256" key="1">
    <source>
        <dbReference type="SAM" id="Coils"/>
    </source>
</evidence>
<evidence type="ECO:0000313" key="3">
    <source>
        <dbReference type="Proteomes" id="UP000824071"/>
    </source>
</evidence>
<reference evidence="2" key="1">
    <citation type="submission" date="2020-10" db="EMBL/GenBank/DDBJ databases">
        <authorList>
            <person name="Gilroy R."/>
        </authorList>
    </citation>
    <scope>NUCLEOTIDE SEQUENCE</scope>
    <source>
        <strain evidence="2">ChiGjej1B1-19959</strain>
    </source>
</reference>
<sequence length="141" mass="15543">MTVTEKAAYLRGLFEGLDLEEKKDETKLFKAMLDVIDDLAMSVSDLEDELALVSEQLDAVDEDLDELEGFVYGGECDCCEDDEYEVECPACGETVYFDEADIDNGFAACPNCGEKLEFDFEDECGCGCEACGADDEEAKDE</sequence>
<dbReference type="NCBIfam" id="NF045650">
    <property type="entry name" value="CD1247_Nterm"/>
    <property type="match status" value="1"/>
</dbReference>
<dbReference type="InterPro" id="IPR054688">
    <property type="entry name" value="CD1247_N"/>
</dbReference>
<comment type="caution">
    <text evidence="2">The sequence shown here is derived from an EMBL/GenBank/DDBJ whole genome shotgun (WGS) entry which is preliminary data.</text>
</comment>
<evidence type="ECO:0000313" key="2">
    <source>
        <dbReference type="EMBL" id="HIU35466.1"/>
    </source>
</evidence>
<evidence type="ECO:0008006" key="4">
    <source>
        <dbReference type="Google" id="ProtNLM"/>
    </source>
</evidence>
<dbReference type="EMBL" id="DVMW01000024">
    <property type="protein sequence ID" value="HIU35466.1"/>
    <property type="molecule type" value="Genomic_DNA"/>
</dbReference>
<organism evidence="2 3">
    <name type="scientific">Candidatus Fimenecus excrementigallinarum</name>
    <dbReference type="NCBI Taxonomy" id="2840816"/>
    <lineage>
        <taxon>Bacteria</taxon>
        <taxon>Bacillati</taxon>
        <taxon>Bacillota</taxon>
        <taxon>Clostridia</taxon>
        <taxon>Candidatus Fimenecus</taxon>
    </lineage>
</organism>
<proteinExistence type="predicted"/>
<gene>
    <name evidence="2" type="ORF">IAC53_02525</name>
</gene>
<dbReference type="Proteomes" id="UP000824071">
    <property type="component" value="Unassembled WGS sequence"/>
</dbReference>
<dbReference type="AlphaFoldDB" id="A0A9D1IES1"/>
<accession>A0A9D1IES1</accession>
<name>A0A9D1IES1_9FIRM</name>